<feature type="region of interest" description="Disordered" evidence="1">
    <location>
        <begin position="1"/>
        <end position="22"/>
    </location>
</feature>
<name>Q5W6I9_ORYSJ</name>
<dbReference type="AlphaFoldDB" id="Q5W6I9"/>
<organism evidence="2 3">
    <name type="scientific">Oryza sativa subsp. japonica</name>
    <name type="common">Rice</name>
    <dbReference type="NCBI Taxonomy" id="39947"/>
    <lineage>
        <taxon>Eukaryota</taxon>
        <taxon>Viridiplantae</taxon>
        <taxon>Streptophyta</taxon>
        <taxon>Embryophyta</taxon>
        <taxon>Tracheophyta</taxon>
        <taxon>Spermatophyta</taxon>
        <taxon>Magnoliopsida</taxon>
        <taxon>Liliopsida</taxon>
        <taxon>Poales</taxon>
        <taxon>Poaceae</taxon>
        <taxon>BOP clade</taxon>
        <taxon>Oryzoideae</taxon>
        <taxon>Oryzeae</taxon>
        <taxon>Oryzinae</taxon>
        <taxon>Oryza</taxon>
        <taxon>Oryza sativa</taxon>
    </lineage>
</organism>
<reference evidence="3" key="1">
    <citation type="journal article" date="2005" name="Nature">
        <title>The map-based sequence of the rice genome.</title>
        <authorList>
            <consortium name="International rice genome sequencing project (IRGSP)"/>
            <person name="Matsumoto T."/>
            <person name="Wu J."/>
            <person name="Kanamori H."/>
            <person name="Katayose Y."/>
            <person name="Fujisawa M."/>
            <person name="Namiki N."/>
            <person name="Mizuno H."/>
            <person name="Yamamoto K."/>
            <person name="Antonio B.A."/>
            <person name="Baba T."/>
            <person name="Sakata K."/>
            <person name="Nagamura Y."/>
            <person name="Aoki H."/>
            <person name="Arikawa K."/>
            <person name="Arita K."/>
            <person name="Bito T."/>
            <person name="Chiden Y."/>
            <person name="Fujitsuka N."/>
            <person name="Fukunaka R."/>
            <person name="Hamada M."/>
            <person name="Harada C."/>
            <person name="Hayashi A."/>
            <person name="Hijishita S."/>
            <person name="Honda M."/>
            <person name="Hosokawa S."/>
            <person name="Ichikawa Y."/>
            <person name="Idonuma A."/>
            <person name="Iijima M."/>
            <person name="Ikeda M."/>
            <person name="Ikeno M."/>
            <person name="Ito K."/>
            <person name="Ito S."/>
            <person name="Ito T."/>
            <person name="Ito Y."/>
            <person name="Ito Y."/>
            <person name="Iwabuchi A."/>
            <person name="Kamiya K."/>
            <person name="Karasawa W."/>
            <person name="Kurita K."/>
            <person name="Katagiri S."/>
            <person name="Kikuta A."/>
            <person name="Kobayashi H."/>
            <person name="Kobayashi N."/>
            <person name="Machita K."/>
            <person name="Maehara T."/>
            <person name="Masukawa M."/>
            <person name="Mizubayashi T."/>
            <person name="Mukai Y."/>
            <person name="Nagasaki H."/>
            <person name="Nagata Y."/>
            <person name="Naito S."/>
            <person name="Nakashima M."/>
            <person name="Nakama Y."/>
            <person name="Nakamichi Y."/>
            <person name="Nakamura M."/>
            <person name="Meguro A."/>
            <person name="Negishi M."/>
            <person name="Ohta I."/>
            <person name="Ohta T."/>
            <person name="Okamoto M."/>
            <person name="Ono N."/>
            <person name="Saji S."/>
            <person name="Sakaguchi M."/>
            <person name="Sakai K."/>
            <person name="Shibata M."/>
            <person name="Shimokawa T."/>
            <person name="Song J."/>
            <person name="Takazaki Y."/>
            <person name="Terasawa K."/>
            <person name="Tsugane M."/>
            <person name="Tsuji K."/>
            <person name="Ueda S."/>
            <person name="Waki K."/>
            <person name="Yamagata H."/>
            <person name="Yamamoto M."/>
            <person name="Yamamoto S."/>
            <person name="Yamane H."/>
            <person name="Yoshiki S."/>
            <person name="Yoshihara R."/>
            <person name="Yukawa K."/>
            <person name="Zhong H."/>
            <person name="Yano M."/>
            <person name="Yuan Q."/>
            <person name="Ouyang S."/>
            <person name="Liu J."/>
            <person name="Jones K.M."/>
            <person name="Gansberger K."/>
            <person name="Moffat K."/>
            <person name="Hill J."/>
            <person name="Bera J."/>
            <person name="Fadrosh D."/>
            <person name="Jin S."/>
            <person name="Johri S."/>
            <person name="Kim M."/>
            <person name="Overton L."/>
            <person name="Reardon M."/>
            <person name="Tsitrin T."/>
            <person name="Vuong H."/>
            <person name="Weaver B."/>
            <person name="Ciecko A."/>
            <person name="Tallon L."/>
            <person name="Jackson J."/>
            <person name="Pai G."/>
            <person name="Aken S.V."/>
            <person name="Utterback T."/>
            <person name="Reidmuller S."/>
            <person name="Feldblyum T."/>
            <person name="Hsiao J."/>
            <person name="Zismann V."/>
            <person name="Iobst S."/>
            <person name="de Vazeille A.R."/>
            <person name="Buell C.R."/>
            <person name="Ying K."/>
            <person name="Li Y."/>
            <person name="Lu T."/>
            <person name="Huang Y."/>
            <person name="Zhao Q."/>
            <person name="Feng Q."/>
            <person name="Zhang L."/>
            <person name="Zhu J."/>
            <person name="Weng Q."/>
            <person name="Mu J."/>
            <person name="Lu Y."/>
            <person name="Fan D."/>
            <person name="Liu Y."/>
            <person name="Guan J."/>
            <person name="Zhang Y."/>
            <person name="Yu S."/>
            <person name="Liu X."/>
            <person name="Zhang Y."/>
            <person name="Hong G."/>
            <person name="Han B."/>
            <person name="Choisne N."/>
            <person name="Demange N."/>
            <person name="Orjeda G."/>
            <person name="Samain S."/>
            <person name="Cattolico L."/>
            <person name="Pelletier E."/>
            <person name="Couloux A."/>
            <person name="Segurens B."/>
            <person name="Wincker P."/>
            <person name="D'Hont A."/>
            <person name="Scarpelli C."/>
            <person name="Weissenbach J."/>
            <person name="Salanoubat M."/>
            <person name="Quetier F."/>
            <person name="Yu Y."/>
            <person name="Kim H.R."/>
            <person name="Rambo T."/>
            <person name="Currie J."/>
            <person name="Collura K."/>
            <person name="Luo M."/>
            <person name="Yang T."/>
            <person name="Ammiraju J.S.S."/>
            <person name="Engler F."/>
            <person name="Soderlund C."/>
            <person name="Wing R.A."/>
            <person name="Palmer L.E."/>
            <person name="de la Bastide M."/>
            <person name="Spiegel L."/>
            <person name="Nascimento L."/>
            <person name="Zutavern T."/>
            <person name="O'Shaughnessy A."/>
            <person name="Dike S."/>
            <person name="Dedhia N."/>
            <person name="Preston R."/>
            <person name="Balija V."/>
            <person name="McCombie W.R."/>
            <person name="Chow T."/>
            <person name="Chen H."/>
            <person name="Chung M."/>
            <person name="Chen C."/>
            <person name="Shaw J."/>
            <person name="Wu H."/>
            <person name="Hsiao K."/>
            <person name="Chao Y."/>
            <person name="Chu M."/>
            <person name="Cheng C."/>
            <person name="Hour A."/>
            <person name="Lee P."/>
            <person name="Lin S."/>
            <person name="Lin Y."/>
            <person name="Liou J."/>
            <person name="Liu S."/>
            <person name="Hsing Y."/>
            <person name="Raghuvanshi S."/>
            <person name="Mohanty A."/>
            <person name="Bharti A.K."/>
            <person name="Gaur A."/>
            <person name="Gupta V."/>
            <person name="Kumar D."/>
            <person name="Ravi V."/>
            <person name="Vij S."/>
            <person name="Kapur A."/>
            <person name="Khurana P."/>
            <person name="Khurana P."/>
            <person name="Khurana J.P."/>
            <person name="Tyagi A.K."/>
            <person name="Gaikwad K."/>
            <person name="Singh A."/>
            <person name="Dalal V."/>
            <person name="Srivastava S."/>
            <person name="Dixit A."/>
            <person name="Pal A.K."/>
            <person name="Ghazi I.A."/>
            <person name="Yadav M."/>
            <person name="Pandit A."/>
            <person name="Bhargava A."/>
            <person name="Sureshbabu K."/>
            <person name="Batra K."/>
            <person name="Sharma T.R."/>
            <person name="Mohapatra T."/>
            <person name="Singh N.K."/>
            <person name="Messing J."/>
            <person name="Nelson A.B."/>
            <person name="Fuks G."/>
            <person name="Kavchok S."/>
            <person name="Keizer G."/>
            <person name="Linton E."/>
            <person name="Llaca V."/>
            <person name="Song R."/>
            <person name="Tanyolac B."/>
            <person name="Young S."/>
            <person name="Ho-Il K."/>
            <person name="Hahn J.H."/>
            <person name="Sangsakoo G."/>
            <person name="Vanavichit A."/>
            <person name="de Mattos Luiz.A.T."/>
            <person name="Zimmer P.D."/>
            <person name="Malone G."/>
            <person name="Dellagostin O."/>
            <person name="de Oliveira A.C."/>
            <person name="Bevan M."/>
            <person name="Bancroft I."/>
            <person name="Minx P."/>
            <person name="Cordum H."/>
            <person name="Wilson R."/>
            <person name="Cheng Z."/>
            <person name="Jin W."/>
            <person name="Jiang J."/>
            <person name="Leong S.A."/>
            <person name="Iwama H."/>
            <person name="Gojobori T."/>
            <person name="Itoh T."/>
            <person name="Niimura Y."/>
            <person name="Fujii Y."/>
            <person name="Habara T."/>
            <person name="Sakai H."/>
            <person name="Sato Y."/>
            <person name="Wilson G."/>
            <person name="Kumar K."/>
            <person name="McCouch S."/>
            <person name="Juretic N."/>
            <person name="Hoen D."/>
            <person name="Wright S."/>
            <person name="Bruskiewich R."/>
            <person name="Bureau T."/>
            <person name="Miyao A."/>
            <person name="Hirochika H."/>
            <person name="Nishikawa T."/>
            <person name="Kadowaki K."/>
            <person name="Sugiura M."/>
            <person name="Burr B."/>
            <person name="Sasaki T."/>
        </authorList>
    </citation>
    <scope>NUCLEOTIDE SEQUENCE [LARGE SCALE GENOMIC DNA]</scope>
    <source>
        <strain evidence="3">cv. Nipponbare</strain>
    </source>
</reference>
<dbReference type="EMBL" id="AC135918">
    <property type="protein sequence ID" value="AAV44143.1"/>
    <property type="molecule type" value="Genomic_DNA"/>
</dbReference>
<evidence type="ECO:0000313" key="2">
    <source>
        <dbReference type="EMBL" id="AAV44143.1"/>
    </source>
</evidence>
<reference evidence="3" key="2">
    <citation type="journal article" date="2008" name="Nucleic Acids Res.">
        <title>The rice annotation project database (RAP-DB): 2008 update.</title>
        <authorList>
            <consortium name="The rice annotation project (RAP)"/>
        </authorList>
    </citation>
    <scope>GENOME REANNOTATION</scope>
    <source>
        <strain evidence="3">cv. Nipponbare</strain>
    </source>
</reference>
<gene>
    <name evidence="2" type="primary">OSJNBb0115F21.5</name>
</gene>
<evidence type="ECO:0000313" key="3">
    <source>
        <dbReference type="Proteomes" id="UP000000763"/>
    </source>
</evidence>
<feature type="compositionally biased region" description="Low complexity" evidence="1">
    <location>
        <begin position="10"/>
        <end position="21"/>
    </location>
</feature>
<protein>
    <submittedName>
        <fullName evidence="2">Uncharacterized protein</fullName>
    </submittedName>
</protein>
<proteinExistence type="predicted"/>
<evidence type="ECO:0000256" key="1">
    <source>
        <dbReference type="SAM" id="MobiDB-lite"/>
    </source>
</evidence>
<sequence>MAPPPPPPSAAATTTTATAPAVSGEPGVVVVKRWGKIQVQGSVPSPGIGH</sequence>
<accession>Q5W6I9</accession>
<dbReference type="Proteomes" id="UP000000763">
    <property type="component" value="Chromosome 5"/>
</dbReference>